<dbReference type="EMBL" id="SLWR01000005">
    <property type="protein sequence ID" value="TCO47860.1"/>
    <property type="molecule type" value="Genomic_DNA"/>
</dbReference>
<dbReference type="RefSeq" id="WP_199237019.1">
    <property type="nucleotide sequence ID" value="NZ_SLWR01000005.1"/>
</dbReference>
<protein>
    <submittedName>
        <fullName evidence="1">Uncharacterized protein</fullName>
    </submittedName>
</protein>
<evidence type="ECO:0000313" key="2">
    <source>
        <dbReference type="Proteomes" id="UP000295573"/>
    </source>
</evidence>
<evidence type="ECO:0000313" key="1">
    <source>
        <dbReference type="EMBL" id="TCO47860.1"/>
    </source>
</evidence>
<sequence length="57" mass="6510">MSAPATEQPLRRVCVWLGEHLIIDHLSDPAKATWFEYAIQRRHAGLRVTNEPAEAEQ</sequence>
<name>A0A4V2S4D9_9ACTN</name>
<keyword evidence="2" id="KW-1185">Reference proteome</keyword>
<reference evidence="1 2" key="1">
    <citation type="journal article" date="2015" name="Stand. Genomic Sci.">
        <title>Genomic Encyclopedia of Bacterial and Archaeal Type Strains, Phase III: the genomes of soil and plant-associated and newly described type strains.</title>
        <authorList>
            <person name="Whitman W.B."/>
            <person name="Woyke T."/>
            <person name="Klenk H.P."/>
            <person name="Zhou Y."/>
            <person name="Lilburn T.G."/>
            <person name="Beck B.J."/>
            <person name="De Vos P."/>
            <person name="Vandamme P."/>
            <person name="Eisen J.A."/>
            <person name="Garrity G."/>
            <person name="Hugenholtz P."/>
            <person name="Kyrpides N.C."/>
        </authorList>
    </citation>
    <scope>NUCLEOTIDE SEQUENCE [LARGE SCALE GENOMIC DNA]</scope>
    <source>
        <strain evidence="1 2">VKM Ac-2541</strain>
    </source>
</reference>
<organism evidence="1 2">
    <name type="scientific">Kribbella antiqua</name>
    <dbReference type="NCBI Taxonomy" id="2512217"/>
    <lineage>
        <taxon>Bacteria</taxon>
        <taxon>Bacillati</taxon>
        <taxon>Actinomycetota</taxon>
        <taxon>Actinomycetes</taxon>
        <taxon>Propionibacteriales</taxon>
        <taxon>Kribbellaceae</taxon>
        <taxon>Kribbella</taxon>
    </lineage>
</organism>
<dbReference type="AlphaFoldDB" id="A0A4V2S4D9"/>
<comment type="caution">
    <text evidence="1">The sequence shown here is derived from an EMBL/GenBank/DDBJ whole genome shotgun (WGS) entry which is preliminary data.</text>
</comment>
<accession>A0A4V2S4D9</accession>
<proteinExistence type="predicted"/>
<gene>
    <name evidence="1" type="ORF">EV646_105418</name>
</gene>
<dbReference type="Proteomes" id="UP000295573">
    <property type="component" value="Unassembled WGS sequence"/>
</dbReference>